<dbReference type="FunFam" id="4.10.530.10:FF:000001">
    <property type="entry name" value="angiopoietin-2 isoform X1"/>
    <property type="match status" value="1"/>
</dbReference>
<organism evidence="9 10">
    <name type="scientific">Eptatretus burgeri</name>
    <name type="common">Inshore hagfish</name>
    <dbReference type="NCBI Taxonomy" id="7764"/>
    <lineage>
        <taxon>Eukaryota</taxon>
        <taxon>Metazoa</taxon>
        <taxon>Chordata</taxon>
        <taxon>Craniata</taxon>
        <taxon>Vertebrata</taxon>
        <taxon>Cyclostomata</taxon>
        <taxon>Myxini</taxon>
        <taxon>Myxiniformes</taxon>
        <taxon>Myxinidae</taxon>
        <taxon>Eptatretinae</taxon>
        <taxon>Eptatretus</taxon>
    </lineage>
</organism>
<name>A0A8C4RDF3_EPTBU</name>
<dbReference type="PANTHER" id="PTHR47221">
    <property type="entry name" value="FIBRINOGEN ALPHA CHAIN"/>
    <property type="match status" value="1"/>
</dbReference>
<keyword evidence="7" id="KW-0325">Glycoprotein</keyword>
<evidence type="ECO:0000259" key="8">
    <source>
        <dbReference type="PROSITE" id="PS51406"/>
    </source>
</evidence>
<dbReference type="GO" id="GO:0072377">
    <property type="term" value="P:blood coagulation, common pathway"/>
    <property type="evidence" value="ECO:0007669"/>
    <property type="project" value="TreeGrafter"/>
</dbReference>
<accession>A0A8C4RDF3</accession>
<comment type="subcellular location">
    <subcellularLocation>
        <location evidence="1">Secreted</location>
    </subcellularLocation>
</comment>
<dbReference type="GO" id="GO:0030674">
    <property type="term" value="F:protein-macromolecule adaptor activity"/>
    <property type="evidence" value="ECO:0007669"/>
    <property type="project" value="TreeGrafter"/>
</dbReference>
<evidence type="ECO:0000256" key="4">
    <source>
        <dbReference type="ARBA" id="ARBA00022729"/>
    </source>
</evidence>
<dbReference type="Gene3D" id="4.10.530.10">
    <property type="entry name" value="Gamma-fibrinogen Carboxyl Terminal Fragment, domain 2"/>
    <property type="match status" value="1"/>
</dbReference>
<dbReference type="Pfam" id="PF25443">
    <property type="entry name" value="ANG-1"/>
    <property type="match status" value="1"/>
</dbReference>
<keyword evidence="5" id="KW-0175">Coiled coil</keyword>
<dbReference type="GeneTree" id="ENSGT00940000158430"/>
<evidence type="ECO:0000256" key="2">
    <source>
        <dbReference type="ARBA" id="ARBA00022525"/>
    </source>
</evidence>
<sequence length="438" mass="49130">MPHTVLARVEVQRVVPRNLAPPQEDEDPSTRRYHRVEHGSCTYTFVLPELDSCRAGQSRASWQDALGRPAGSTVERLGRLEAAAKNNTAWLQKLESAIQEADRQQVWQAGSGPNPTVAMLELSTNLLSQTAEQTRKLSAMEGQVMQSMGRLATLGARQQADVQALRQQQATLGRLLSRQDALIRQLQRQLTLATGNTSQLQQQQQELAEGVLTLCTARRLMLFFMRSLVSNHGRRTVCTMIPSCLVVLFQVFCDMETDGGGWTRIQHREDGSLDFHRTWEEYKQGFGEPGGEHWLGNEPVHQLSRTRPQQLRVELSDWAGSRAFSLYDRFGLASERLNYRLMIKGFGGTAGRFSSLGQSGLDFSTLDSDHDNCACRCSLMATGGWWFDACGASNLNGRHYPHTQHTGKFNGVKWHYWKGSGYSLRGTTMMIRPADFLP</sequence>
<dbReference type="GO" id="GO:0042730">
    <property type="term" value="P:fibrinolysis"/>
    <property type="evidence" value="ECO:0007669"/>
    <property type="project" value="TreeGrafter"/>
</dbReference>
<dbReference type="Proteomes" id="UP000694388">
    <property type="component" value="Unplaced"/>
</dbReference>
<dbReference type="GO" id="GO:0001525">
    <property type="term" value="P:angiogenesis"/>
    <property type="evidence" value="ECO:0007669"/>
    <property type="project" value="UniProtKB-KW"/>
</dbReference>
<dbReference type="PANTHER" id="PTHR47221:SF5">
    <property type="entry name" value="FIBRINOGEN C-TERMINAL DOMAIN-CONTAINING PROTEIN"/>
    <property type="match status" value="1"/>
</dbReference>
<dbReference type="InterPro" id="IPR014716">
    <property type="entry name" value="Fibrinogen_a/b/g_C_1"/>
</dbReference>
<keyword evidence="4" id="KW-0732">Signal</keyword>
<dbReference type="Ensembl" id="ENSEBUT00000028352.1">
    <property type="protein sequence ID" value="ENSEBUP00000027776.1"/>
    <property type="gene ID" value="ENSEBUG00000016991.1"/>
</dbReference>
<dbReference type="AlphaFoldDB" id="A0A8C4RDF3"/>
<keyword evidence="6" id="KW-1015">Disulfide bond</keyword>
<reference evidence="9" key="1">
    <citation type="submission" date="2025-08" db="UniProtKB">
        <authorList>
            <consortium name="Ensembl"/>
        </authorList>
    </citation>
    <scope>IDENTIFICATION</scope>
</reference>
<dbReference type="InterPro" id="IPR057439">
    <property type="entry name" value="ANG-1/2/4"/>
</dbReference>
<keyword evidence="2" id="KW-0964">Secreted</keyword>
<dbReference type="SMART" id="SM00186">
    <property type="entry name" value="FBG"/>
    <property type="match status" value="1"/>
</dbReference>
<evidence type="ECO:0000256" key="6">
    <source>
        <dbReference type="ARBA" id="ARBA00023157"/>
    </source>
</evidence>
<dbReference type="InterPro" id="IPR002181">
    <property type="entry name" value="Fibrinogen_a/b/g_C_dom"/>
</dbReference>
<dbReference type="PROSITE" id="PS00514">
    <property type="entry name" value="FIBRINOGEN_C_1"/>
    <property type="match status" value="1"/>
</dbReference>
<dbReference type="InterPro" id="IPR036056">
    <property type="entry name" value="Fibrinogen-like_C"/>
</dbReference>
<dbReference type="SUPFAM" id="SSF56496">
    <property type="entry name" value="Fibrinogen C-terminal domain-like"/>
    <property type="match status" value="1"/>
</dbReference>
<keyword evidence="3" id="KW-0037">Angiogenesis</keyword>
<keyword evidence="10" id="KW-1185">Reference proteome</keyword>
<dbReference type="OMA" id="TRIQHRE"/>
<proteinExistence type="predicted"/>
<dbReference type="GO" id="GO:0070527">
    <property type="term" value="P:platelet aggregation"/>
    <property type="evidence" value="ECO:0007669"/>
    <property type="project" value="TreeGrafter"/>
</dbReference>
<evidence type="ECO:0000256" key="1">
    <source>
        <dbReference type="ARBA" id="ARBA00004613"/>
    </source>
</evidence>
<dbReference type="GO" id="GO:0034116">
    <property type="term" value="P:positive regulation of heterotypic cell-cell adhesion"/>
    <property type="evidence" value="ECO:0007669"/>
    <property type="project" value="TreeGrafter"/>
</dbReference>
<dbReference type="GO" id="GO:0005577">
    <property type="term" value="C:fibrinogen complex"/>
    <property type="evidence" value="ECO:0007669"/>
    <property type="project" value="TreeGrafter"/>
</dbReference>
<dbReference type="InterPro" id="IPR037579">
    <property type="entry name" value="FIB_ANG-like"/>
</dbReference>
<protein>
    <submittedName>
        <fullName evidence="9">Angiopoietin 2a</fullName>
    </submittedName>
</protein>
<dbReference type="InterPro" id="IPR020837">
    <property type="entry name" value="Fibrinogen_CS"/>
</dbReference>
<evidence type="ECO:0000256" key="5">
    <source>
        <dbReference type="ARBA" id="ARBA00023054"/>
    </source>
</evidence>
<evidence type="ECO:0000313" key="10">
    <source>
        <dbReference type="Proteomes" id="UP000694388"/>
    </source>
</evidence>
<evidence type="ECO:0000256" key="3">
    <source>
        <dbReference type="ARBA" id="ARBA00022657"/>
    </source>
</evidence>
<dbReference type="NCBIfam" id="NF040941">
    <property type="entry name" value="GGGWT_bact"/>
    <property type="match status" value="1"/>
</dbReference>
<dbReference type="Gene3D" id="3.90.215.10">
    <property type="entry name" value="Gamma Fibrinogen, chain A, domain 1"/>
    <property type="match status" value="1"/>
</dbReference>
<feature type="domain" description="Fibrinogen C-terminal" evidence="8">
    <location>
        <begin position="229"/>
        <end position="435"/>
    </location>
</feature>
<dbReference type="GO" id="GO:0005201">
    <property type="term" value="F:extracellular matrix structural constituent"/>
    <property type="evidence" value="ECO:0007669"/>
    <property type="project" value="TreeGrafter"/>
</dbReference>
<dbReference type="PROSITE" id="PS51406">
    <property type="entry name" value="FIBRINOGEN_C_2"/>
    <property type="match status" value="1"/>
</dbReference>
<dbReference type="CDD" id="cd00087">
    <property type="entry name" value="FReD"/>
    <property type="match status" value="1"/>
</dbReference>
<dbReference type="Pfam" id="PF00147">
    <property type="entry name" value="Fibrinogen_C"/>
    <property type="match status" value="1"/>
</dbReference>
<reference evidence="9" key="2">
    <citation type="submission" date="2025-09" db="UniProtKB">
        <authorList>
            <consortium name="Ensembl"/>
        </authorList>
    </citation>
    <scope>IDENTIFICATION</scope>
</reference>
<evidence type="ECO:0000256" key="7">
    <source>
        <dbReference type="ARBA" id="ARBA00023180"/>
    </source>
</evidence>
<evidence type="ECO:0000313" key="9">
    <source>
        <dbReference type="Ensembl" id="ENSEBUP00000027776.1"/>
    </source>
</evidence>